<feature type="compositionally biased region" description="Polar residues" evidence="1">
    <location>
        <begin position="356"/>
        <end position="373"/>
    </location>
</feature>
<evidence type="ECO:0000313" key="2">
    <source>
        <dbReference type="EMBL" id="MFD1598607.1"/>
    </source>
</evidence>
<dbReference type="AlphaFoldDB" id="A0ABD6CLQ4"/>
<gene>
    <name evidence="2" type="ORF">ACFSBX_06510</name>
</gene>
<dbReference type="SUPFAM" id="SSF49478">
    <property type="entry name" value="Cna protein B-type domain"/>
    <property type="match status" value="1"/>
</dbReference>
<dbReference type="Gene3D" id="2.60.40.10">
    <property type="entry name" value="Immunoglobulins"/>
    <property type="match status" value="1"/>
</dbReference>
<evidence type="ECO:0000313" key="3">
    <source>
        <dbReference type="Proteomes" id="UP001597085"/>
    </source>
</evidence>
<dbReference type="Proteomes" id="UP001597085">
    <property type="component" value="Unassembled WGS sequence"/>
</dbReference>
<reference evidence="2 3" key="1">
    <citation type="journal article" date="2019" name="Int. J. Syst. Evol. Microbiol.">
        <title>The Global Catalogue of Microorganisms (GCM) 10K type strain sequencing project: providing services to taxonomists for standard genome sequencing and annotation.</title>
        <authorList>
            <consortium name="The Broad Institute Genomics Platform"/>
            <consortium name="The Broad Institute Genome Sequencing Center for Infectious Disease"/>
            <person name="Wu L."/>
            <person name="Ma J."/>
        </authorList>
    </citation>
    <scope>NUCLEOTIDE SEQUENCE [LARGE SCALE GENOMIC DNA]</scope>
    <source>
        <strain evidence="2 3">CGMCC 1.12121</strain>
    </source>
</reference>
<accession>A0ABD6CLQ4</accession>
<comment type="caution">
    <text evidence="2">The sequence shown here is derived from an EMBL/GenBank/DDBJ whole genome shotgun (WGS) entry which is preliminary data.</text>
</comment>
<dbReference type="Pfam" id="PF13620">
    <property type="entry name" value="CarboxypepD_reg"/>
    <property type="match status" value="1"/>
</dbReference>
<dbReference type="InterPro" id="IPR013783">
    <property type="entry name" value="Ig-like_fold"/>
</dbReference>
<dbReference type="RefSeq" id="WP_256419832.1">
    <property type="nucleotide sequence ID" value="NZ_JANHDI010000001.1"/>
</dbReference>
<keyword evidence="3" id="KW-1185">Reference proteome</keyword>
<organism evidence="2 3">
    <name type="scientific">Halobellus rarus</name>
    <dbReference type="NCBI Taxonomy" id="1126237"/>
    <lineage>
        <taxon>Archaea</taxon>
        <taxon>Methanobacteriati</taxon>
        <taxon>Methanobacteriota</taxon>
        <taxon>Stenosarchaea group</taxon>
        <taxon>Halobacteria</taxon>
        <taxon>Halobacteriales</taxon>
        <taxon>Haloferacaceae</taxon>
        <taxon>Halobellus</taxon>
    </lineage>
</organism>
<dbReference type="EMBL" id="JBHUDK010000005">
    <property type="protein sequence ID" value="MFD1598607.1"/>
    <property type="molecule type" value="Genomic_DNA"/>
</dbReference>
<sequence>MRRLLALLVVLSALGFVPVASATTTVGGTVTVDDGSADGARVEVVPLTEQRQRAEDAVTTTVEGSSFSVDAPDAPAYAVRIEHGGATHYEVLQDRTQVEFELSQRLSGRVVDADGTAQSGAVVELIDENEFVVDTGRTNETGAFAFGPLESDETYELRTTVGNAEYRRTVDPSTSQNVTVTARPPTNDTSVLGVANRTPTGHVVQIVPPGNDSDAPSAIETIAFENPSDRPFLGTVTIGLPADASPYAAMVDGSQAEYRQTDAGVELNVSVPANGSAQVGVAYDLTGTQFEKEIRRNTTSLAVVLQGYDPSRVRHSENLRTGSAPIPMLTTNESLEAGETISADVAGARTDAAESTAGTNSTAGAVETSSSESGSIPAFPGVPILVGIFGTVSVGLGAYRVTRSEA</sequence>
<protein>
    <submittedName>
        <fullName evidence="2">Carboxypeptidase-like regulatory domain-containing protein</fullName>
    </submittedName>
</protein>
<feature type="region of interest" description="Disordered" evidence="1">
    <location>
        <begin position="350"/>
        <end position="373"/>
    </location>
</feature>
<proteinExistence type="predicted"/>
<evidence type="ECO:0000256" key="1">
    <source>
        <dbReference type="SAM" id="MobiDB-lite"/>
    </source>
</evidence>
<name>A0ABD6CLQ4_9EURY</name>